<comment type="caution">
    <text evidence="5">The sequence shown here is derived from an EMBL/GenBank/DDBJ whole genome shotgun (WGS) entry which is preliminary data.</text>
</comment>
<keyword evidence="1" id="KW-0963">Cytoplasm</keyword>
<gene>
    <name evidence="5" type="ORF">S06H3_27999</name>
</gene>
<dbReference type="SUPFAM" id="SSF111337">
    <property type="entry name" value="QueA-like"/>
    <property type="match status" value="1"/>
</dbReference>
<evidence type="ECO:0000313" key="5">
    <source>
        <dbReference type="EMBL" id="GAI25382.1"/>
    </source>
</evidence>
<dbReference type="PANTHER" id="PTHR30307:SF0">
    <property type="entry name" value="S-ADENOSYLMETHIONINE:TRNA RIBOSYLTRANSFERASE-ISOMERASE"/>
    <property type="match status" value="1"/>
</dbReference>
<organism evidence="5">
    <name type="scientific">marine sediment metagenome</name>
    <dbReference type="NCBI Taxonomy" id="412755"/>
    <lineage>
        <taxon>unclassified sequences</taxon>
        <taxon>metagenomes</taxon>
        <taxon>ecological metagenomes</taxon>
    </lineage>
</organism>
<evidence type="ECO:0000256" key="3">
    <source>
        <dbReference type="ARBA" id="ARBA00022691"/>
    </source>
</evidence>
<keyword evidence="2" id="KW-0808">Transferase</keyword>
<dbReference type="PANTHER" id="PTHR30307">
    <property type="entry name" value="S-ADENOSYLMETHIONINE:TRNA RIBOSYLTRANSFERASE-ISOMERASE"/>
    <property type="match status" value="1"/>
</dbReference>
<dbReference type="InterPro" id="IPR042118">
    <property type="entry name" value="QueA_dom1"/>
</dbReference>
<dbReference type="Pfam" id="PF02547">
    <property type="entry name" value="Queuosine_synth"/>
    <property type="match status" value="1"/>
</dbReference>
<accession>X1M1C4</accession>
<keyword evidence="4" id="KW-0671">Queuosine biosynthesis</keyword>
<sequence>GMRIELEGLWGEVLERREGALMVLRFSDEAALERVGQVPLPPYIHLPLEDPERYQTIYSRVKGSVAAPTAGLHFTPELLHRLMGKGIQFAFVTLHVGLDTFSPVRAADPRDHPMHKEYGELTPQVAHQLNQAKAEGRRIICVGTTSVRVLEQAALKAEETARLKRDTLTVENTQSEIGVHPGESEKGIEAFCGWTDLFILPGYHFHALDGLITNFHLPRSTLLMLVAAFTGQRFVQHAYQEAMRQGYRFYSFGDAMLIL</sequence>
<dbReference type="GO" id="GO:0051075">
    <property type="term" value="F:S-adenosylmethionine:tRNA ribosyltransferase-isomerase activity"/>
    <property type="evidence" value="ECO:0007669"/>
    <property type="project" value="TreeGrafter"/>
</dbReference>
<dbReference type="InterPro" id="IPR036100">
    <property type="entry name" value="QueA_sf"/>
</dbReference>
<dbReference type="InterPro" id="IPR003699">
    <property type="entry name" value="QueA"/>
</dbReference>
<dbReference type="GO" id="GO:0008616">
    <property type="term" value="P:tRNA queuosine(34) biosynthetic process"/>
    <property type="evidence" value="ECO:0007669"/>
    <property type="project" value="UniProtKB-KW"/>
</dbReference>
<evidence type="ECO:0000256" key="2">
    <source>
        <dbReference type="ARBA" id="ARBA00022679"/>
    </source>
</evidence>
<proteinExistence type="predicted"/>
<dbReference type="Gene3D" id="3.40.1780.10">
    <property type="entry name" value="QueA-like"/>
    <property type="match status" value="1"/>
</dbReference>
<evidence type="ECO:0008006" key="6">
    <source>
        <dbReference type="Google" id="ProtNLM"/>
    </source>
</evidence>
<reference evidence="5" key="1">
    <citation type="journal article" date="2014" name="Front. Microbiol.">
        <title>High frequency of phylogenetically diverse reductive dehalogenase-homologous genes in deep subseafloor sedimentary metagenomes.</title>
        <authorList>
            <person name="Kawai M."/>
            <person name="Futagami T."/>
            <person name="Toyoda A."/>
            <person name="Takaki Y."/>
            <person name="Nishi S."/>
            <person name="Hori S."/>
            <person name="Arai W."/>
            <person name="Tsubouchi T."/>
            <person name="Morono Y."/>
            <person name="Uchiyama I."/>
            <person name="Ito T."/>
            <person name="Fujiyama A."/>
            <person name="Inagaki F."/>
            <person name="Takami H."/>
        </authorList>
    </citation>
    <scope>NUCLEOTIDE SEQUENCE</scope>
    <source>
        <strain evidence="5">Expedition CK06-06</strain>
    </source>
</reference>
<evidence type="ECO:0000256" key="4">
    <source>
        <dbReference type="ARBA" id="ARBA00022785"/>
    </source>
</evidence>
<feature type="non-terminal residue" evidence="5">
    <location>
        <position position="1"/>
    </location>
</feature>
<keyword evidence="3" id="KW-0949">S-adenosyl-L-methionine</keyword>
<name>X1M1C4_9ZZZZ</name>
<dbReference type="AlphaFoldDB" id="X1M1C4"/>
<dbReference type="NCBIfam" id="TIGR00113">
    <property type="entry name" value="queA"/>
    <property type="match status" value="1"/>
</dbReference>
<dbReference type="EMBL" id="BARV01016302">
    <property type="protein sequence ID" value="GAI25382.1"/>
    <property type="molecule type" value="Genomic_DNA"/>
</dbReference>
<evidence type="ECO:0000256" key="1">
    <source>
        <dbReference type="ARBA" id="ARBA00022490"/>
    </source>
</evidence>
<protein>
    <recommendedName>
        <fullName evidence="6">S-adenosylmethionine:tRNA ribosyltransferase-isomerase</fullName>
    </recommendedName>
</protein>